<proteinExistence type="predicted"/>
<feature type="domain" description="PhoU" evidence="1">
    <location>
        <begin position="19"/>
        <end position="105"/>
    </location>
</feature>
<dbReference type="Proteomes" id="UP000784880">
    <property type="component" value="Unassembled WGS sequence"/>
</dbReference>
<dbReference type="InterPro" id="IPR026022">
    <property type="entry name" value="PhoU_dom"/>
</dbReference>
<dbReference type="Pfam" id="PF01895">
    <property type="entry name" value="PhoU"/>
    <property type="match status" value="2"/>
</dbReference>
<sequence>MNNKFMTFISEIQVIEKNLLEMGELVQQEWLIAATSVFSKTGKFVNDIYQLDQKVDKMDSNTEHSVLQLIMMQPPLPNELEALTAMLRMSRELERVGDYAVNILELGDGISNRGSFQKEMTEMSDFVGRMICDCMEALENKNLESASRIERLDDTVDHFYEQLQRKIIREMQRNSISVAELANLYLINRYMERSADHVVNFSRLVKKMIY</sequence>
<name>A0ABS6JHK6_9BACI</name>
<dbReference type="RefSeq" id="WP_217067051.1">
    <property type="nucleotide sequence ID" value="NZ_JAHQCS010000113.1"/>
</dbReference>
<keyword evidence="3" id="KW-1185">Reference proteome</keyword>
<protein>
    <recommendedName>
        <fullName evidence="1">PhoU domain-containing protein</fullName>
    </recommendedName>
</protein>
<organism evidence="2 3">
    <name type="scientific">Evansella tamaricis</name>
    <dbReference type="NCBI Taxonomy" id="2069301"/>
    <lineage>
        <taxon>Bacteria</taxon>
        <taxon>Bacillati</taxon>
        <taxon>Bacillota</taxon>
        <taxon>Bacilli</taxon>
        <taxon>Bacillales</taxon>
        <taxon>Bacillaceae</taxon>
        <taxon>Evansella</taxon>
    </lineage>
</organism>
<comment type="caution">
    <text evidence="2">The sequence shown here is derived from an EMBL/GenBank/DDBJ whole genome shotgun (WGS) entry which is preliminary data.</text>
</comment>
<evidence type="ECO:0000259" key="1">
    <source>
        <dbReference type="Pfam" id="PF01895"/>
    </source>
</evidence>
<dbReference type="PANTHER" id="PTHR42930:SF3">
    <property type="entry name" value="PHOSPHATE-SPECIFIC TRANSPORT SYSTEM ACCESSORY PROTEIN PHOU"/>
    <property type="match status" value="1"/>
</dbReference>
<dbReference type="EMBL" id="JAHQCS010000113">
    <property type="protein sequence ID" value="MBU9712875.1"/>
    <property type="molecule type" value="Genomic_DNA"/>
</dbReference>
<evidence type="ECO:0000313" key="3">
    <source>
        <dbReference type="Proteomes" id="UP000784880"/>
    </source>
</evidence>
<feature type="domain" description="PhoU" evidence="1">
    <location>
        <begin position="121"/>
        <end position="204"/>
    </location>
</feature>
<gene>
    <name evidence="2" type="ORF">KS419_14185</name>
</gene>
<evidence type="ECO:0000313" key="2">
    <source>
        <dbReference type="EMBL" id="MBU9712875.1"/>
    </source>
</evidence>
<accession>A0ABS6JHK6</accession>
<dbReference type="PANTHER" id="PTHR42930">
    <property type="entry name" value="PHOSPHATE-SPECIFIC TRANSPORT SYSTEM ACCESSORY PROTEIN PHOU"/>
    <property type="match status" value="1"/>
</dbReference>
<reference evidence="2 3" key="1">
    <citation type="submission" date="2021-06" db="EMBL/GenBank/DDBJ databases">
        <title>Bacillus sp. RD4P76, an endophyte from a halophyte.</title>
        <authorList>
            <person name="Sun J.-Q."/>
        </authorList>
    </citation>
    <scope>NUCLEOTIDE SEQUENCE [LARGE SCALE GENOMIC DNA]</scope>
    <source>
        <strain evidence="2 3">CGMCC 1.15917</strain>
    </source>
</reference>
<dbReference type="InterPro" id="IPR028366">
    <property type="entry name" value="PhoU"/>
</dbReference>